<dbReference type="Proteomes" id="UP000436088">
    <property type="component" value="Unassembled WGS sequence"/>
</dbReference>
<proteinExistence type="predicted"/>
<organism evidence="2 3">
    <name type="scientific">Hibiscus syriacus</name>
    <name type="common">Rose of Sharon</name>
    <dbReference type="NCBI Taxonomy" id="106335"/>
    <lineage>
        <taxon>Eukaryota</taxon>
        <taxon>Viridiplantae</taxon>
        <taxon>Streptophyta</taxon>
        <taxon>Embryophyta</taxon>
        <taxon>Tracheophyta</taxon>
        <taxon>Spermatophyta</taxon>
        <taxon>Magnoliopsida</taxon>
        <taxon>eudicotyledons</taxon>
        <taxon>Gunneridae</taxon>
        <taxon>Pentapetalae</taxon>
        <taxon>rosids</taxon>
        <taxon>malvids</taxon>
        <taxon>Malvales</taxon>
        <taxon>Malvaceae</taxon>
        <taxon>Malvoideae</taxon>
        <taxon>Hibiscus</taxon>
    </lineage>
</organism>
<protein>
    <submittedName>
        <fullName evidence="2">Uncharacterized protein</fullName>
    </submittedName>
</protein>
<evidence type="ECO:0000256" key="1">
    <source>
        <dbReference type="SAM" id="MobiDB-lite"/>
    </source>
</evidence>
<comment type="caution">
    <text evidence="2">The sequence shown here is derived from an EMBL/GenBank/DDBJ whole genome shotgun (WGS) entry which is preliminary data.</text>
</comment>
<gene>
    <name evidence="2" type="ORF">F3Y22_tig00110258pilonHSYRG00029</name>
</gene>
<sequence>MHALLRAQTSVRSQRIRRSFNKENLYCLENRNERFDEPRSEIHSNRLFASMETNACDDSPKIVEVDTLKTRSRSRRFNLNALSKCGDELPYQTTSSLLPCAVRSSTPNHKNVHDFEWRSADKEFKFSTAQTTPRFGNTTGISTLGKERRLRKRSESMHRKLAR</sequence>
<feature type="region of interest" description="Disordered" evidence="1">
    <location>
        <begin position="131"/>
        <end position="163"/>
    </location>
</feature>
<reference evidence="2" key="1">
    <citation type="submission" date="2019-09" db="EMBL/GenBank/DDBJ databases">
        <title>Draft genome information of white flower Hibiscus syriacus.</title>
        <authorList>
            <person name="Kim Y.-M."/>
        </authorList>
    </citation>
    <scope>NUCLEOTIDE SEQUENCE [LARGE SCALE GENOMIC DNA]</scope>
    <source>
        <strain evidence="2">YM2019G1</strain>
    </source>
</reference>
<evidence type="ECO:0000313" key="2">
    <source>
        <dbReference type="EMBL" id="KAE8712257.1"/>
    </source>
</evidence>
<keyword evidence="3" id="KW-1185">Reference proteome</keyword>
<accession>A0A6A3B8L9</accession>
<dbReference type="AlphaFoldDB" id="A0A6A3B8L9"/>
<feature type="compositionally biased region" description="Basic and acidic residues" evidence="1">
    <location>
        <begin position="153"/>
        <end position="163"/>
    </location>
</feature>
<feature type="compositionally biased region" description="Polar residues" evidence="1">
    <location>
        <begin position="131"/>
        <end position="142"/>
    </location>
</feature>
<name>A0A6A3B8L9_HIBSY</name>
<evidence type="ECO:0000313" key="3">
    <source>
        <dbReference type="Proteomes" id="UP000436088"/>
    </source>
</evidence>
<dbReference type="EMBL" id="VEPZ02000898">
    <property type="protein sequence ID" value="KAE8712257.1"/>
    <property type="molecule type" value="Genomic_DNA"/>
</dbReference>